<dbReference type="AlphaFoldDB" id="A0AB33JGK3"/>
<organism evidence="3">
    <name type="scientific">Prevotella sp. GTC17262</name>
    <dbReference type="NCBI Taxonomy" id="3236797"/>
    <lineage>
        <taxon>Bacteria</taxon>
        <taxon>Pseudomonadati</taxon>
        <taxon>Bacteroidota</taxon>
        <taxon>Bacteroidia</taxon>
        <taxon>Bacteroidales</taxon>
        <taxon>Prevotellaceae</taxon>
        <taxon>Prevotella</taxon>
    </lineage>
</organism>
<proteinExistence type="predicted"/>
<dbReference type="InterPro" id="IPR022385">
    <property type="entry name" value="Rhs_assc_core"/>
</dbReference>
<evidence type="ECO:0000313" key="3">
    <source>
        <dbReference type="EMBL" id="BFO80919.1"/>
    </source>
</evidence>
<feature type="domain" description="Teneurin-like YD-shell" evidence="2">
    <location>
        <begin position="111"/>
        <end position="218"/>
    </location>
</feature>
<dbReference type="PANTHER" id="PTHR32305:SF15">
    <property type="entry name" value="PROTEIN RHSA-RELATED"/>
    <property type="match status" value="1"/>
</dbReference>
<sequence length="433" mass="48044">MAYYGAFHFVDGADTGKEYVYDANGNMTKDYNKKIVDIQYNLLNLPKGMQFAAGHTINWLHDANGQKLRTSYQTAKIGVSIPVTSVMTPLKPSETMMKTQTDYSGNLIYEDGKLSKILTDEGYISFKGNTPVYHYYLRDHLGSIRVVIDDNGSVEQVNHYYPFGGLFGESTGGGTQPYKYNGKELDRMHGLDWYDYGARHYDAMLGRWMCMDPLAEKTFPVSGYTYCLNNPMNSVDPDGRFPFWAVLGAGIDYGFQVYDNYQSGKSGYDAWIGNVDFVSVGLSAVNPTGKFKVLKTVAVEIANAAIKYKPNDKLGIKNDIIEVATEAAWNTGIAIGAGKLIDAGSTRALQKANKGISNANQLLRKAEEKALRSPNSLKKAKEANDARLNLQQVRNKQVRTQMLNSTVGKAPNASQKVVDITTNRLLKDDEKEK</sequence>
<dbReference type="InterPro" id="IPR056823">
    <property type="entry name" value="TEN-like_YD-shell"/>
</dbReference>
<dbReference type="InterPro" id="IPR050708">
    <property type="entry name" value="T6SS_VgrG/RHS"/>
</dbReference>
<dbReference type="Pfam" id="PF25023">
    <property type="entry name" value="TEN_YD-shell"/>
    <property type="match status" value="1"/>
</dbReference>
<dbReference type="Gene3D" id="2.180.10.10">
    <property type="entry name" value="RHS repeat-associated core"/>
    <property type="match status" value="1"/>
</dbReference>
<evidence type="ECO:0000256" key="1">
    <source>
        <dbReference type="ARBA" id="ARBA00022737"/>
    </source>
</evidence>
<name>A0AB33JGK3_9BACT</name>
<reference evidence="3" key="1">
    <citation type="submission" date="2024-07" db="EMBL/GenBank/DDBJ databases">
        <title>Complete genome sequence of Prevotella sp. YM-2024 GTC17262.</title>
        <authorList>
            <person name="Hayashi M."/>
            <person name="Muto Y."/>
            <person name="Tanaka K."/>
            <person name="Niwa H."/>
        </authorList>
    </citation>
    <scope>NUCLEOTIDE SEQUENCE</scope>
    <source>
        <strain evidence="3">GTC17262</strain>
    </source>
</reference>
<keyword evidence="1" id="KW-0677">Repeat</keyword>
<dbReference type="NCBIfam" id="TIGR03696">
    <property type="entry name" value="Rhs_assc_core"/>
    <property type="match status" value="1"/>
</dbReference>
<gene>
    <name evidence="3" type="ORF">GTC17262_11100</name>
</gene>
<dbReference type="PANTHER" id="PTHR32305">
    <property type="match status" value="1"/>
</dbReference>
<protein>
    <recommendedName>
        <fullName evidence="2">Teneurin-like YD-shell domain-containing protein</fullName>
    </recommendedName>
</protein>
<evidence type="ECO:0000259" key="2">
    <source>
        <dbReference type="Pfam" id="PF25023"/>
    </source>
</evidence>
<accession>A0AB33JGK3</accession>
<dbReference type="EMBL" id="AP035789">
    <property type="protein sequence ID" value="BFO80919.1"/>
    <property type="molecule type" value="Genomic_DNA"/>
</dbReference>